<evidence type="ECO:0000313" key="3">
    <source>
        <dbReference type="EMBL" id="KIM68200.1"/>
    </source>
</evidence>
<feature type="region of interest" description="Disordered" evidence="1">
    <location>
        <begin position="89"/>
        <end position="117"/>
    </location>
</feature>
<reference evidence="3 4" key="1">
    <citation type="submission" date="2014-04" db="EMBL/GenBank/DDBJ databases">
        <authorList>
            <consortium name="DOE Joint Genome Institute"/>
            <person name="Kuo A."/>
            <person name="Kohler A."/>
            <person name="Nagy L.G."/>
            <person name="Floudas D."/>
            <person name="Copeland A."/>
            <person name="Barry K.W."/>
            <person name="Cichocki N."/>
            <person name="Veneault-Fourrey C."/>
            <person name="LaButti K."/>
            <person name="Lindquist E.A."/>
            <person name="Lipzen A."/>
            <person name="Lundell T."/>
            <person name="Morin E."/>
            <person name="Murat C."/>
            <person name="Sun H."/>
            <person name="Tunlid A."/>
            <person name="Henrissat B."/>
            <person name="Grigoriev I.V."/>
            <person name="Hibbett D.S."/>
            <person name="Martin F."/>
            <person name="Nordberg H.P."/>
            <person name="Cantor M.N."/>
            <person name="Hua S.X."/>
        </authorList>
    </citation>
    <scope>NUCLEOTIDE SEQUENCE [LARGE SCALE GENOMIC DNA]</scope>
    <source>
        <strain evidence="3 4">Foug A</strain>
    </source>
</reference>
<dbReference type="OrthoDB" id="3267422at2759"/>
<protein>
    <submittedName>
        <fullName evidence="3">Uncharacterized protein</fullName>
    </submittedName>
</protein>
<keyword evidence="2" id="KW-0472">Membrane</keyword>
<name>A0A0C3E600_9AGAM</name>
<dbReference type="EMBL" id="KN822010">
    <property type="protein sequence ID" value="KIM68200.1"/>
    <property type="molecule type" value="Genomic_DNA"/>
</dbReference>
<accession>A0A0C3E600</accession>
<dbReference type="InParanoid" id="A0A0C3E600"/>
<evidence type="ECO:0000313" key="4">
    <source>
        <dbReference type="Proteomes" id="UP000053989"/>
    </source>
</evidence>
<dbReference type="HOGENOM" id="CLU_1620047_0_0_1"/>
<dbReference type="Proteomes" id="UP000053989">
    <property type="component" value="Unassembled WGS sequence"/>
</dbReference>
<feature type="transmembrane region" description="Helical" evidence="2">
    <location>
        <begin position="121"/>
        <end position="147"/>
    </location>
</feature>
<evidence type="ECO:0000256" key="2">
    <source>
        <dbReference type="SAM" id="Phobius"/>
    </source>
</evidence>
<keyword evidence="4" id="KW-1185">Reference proteome</keyword>
<keyword evidence="2" id="KW-0812">Transmembrane</keyword>
<dbReference type="STRING" id="1036808.A0A0C3E600"/>
<proteinExistence type="predicted"/>
<reference evidence="4" key="2">
    <citation type="submission" date="2015-01" db="EMBL/GenBank/DDBJ databases">
        <title>Evolutionary Origins and Diversification of the Mycorrhizal Mutualists.</title>
        <authorList>
            <consortium name="DOE Joint Genome Institute"/>
            <consortium name="Mycorrhizal Genomics Consortium"/>
            <person name="Kohler A."/>
            <person name="Kuo A."/>
            <person name="Nagy L.G."/>
            <person name="Floudas D."/>
            <person name="Copeland A."/>
            <person name="Barry K.W."/>
            <person name="Cichocki N."/>
            <person name="Veneault-Fourrey C."/>
            <person name="LaButti K."/>
            <person name="Lindquist E.A."/>
            <person name="Lipzen A."/>
            <person name="Lundell T."/>
            <person name="Morin E."/>
            <person name="Murat C."/>
            <person name="Riley R."/>
            <person name="Ohm R."/>
            <person name="Sun H."/>
            <person name="Tunlid A."/>
            <person name="Henrissat B."/>
            <person name="Grigoriev I.V."/>
            <person name="Hibbett D.S."/>
            <person name="Martin F."/>
        </authorList>
    </citation>
    <scope>NUCLEOTIDE SEQUENCE [LARGE SCALE GENOMIC DNA]</scope>
    <source>
        <strain evidence="4">Foug A</strain>
    </source>
</reference>
<gene>
    <name evidence="3" type="ORF">SCLCIDRAFT_1209616</name>
</gene>
<evidence type="ECO:0000256" key="1">
    <source>
        <dbReference type="SAM" id="MobiDB-lite"/>
    </source>
</evidence>
<dbReference type="AlphaFoldDB" id="A0A0C3E600"/>
<keyword evidence="2" id="KW-1133">Transmembrane helix</keyword>
<sequence>MFLTFRASSLYLRTSPQSNATVNFTLTAEPSDTTITTTVNSSIGVIMVIDIPANQTTTLGVTFIPGTSPSRFDVESVTLVVANASATSSYLPAPSLPSSSSPPVFTPSATSSPASNSSKKLTIVGATLGSILGVFIILVVGLVAALYRKRRQATKGSTSQMSLW</sequence>
<organism evidence="3 4">
    <name type="scientific">Scleroderma citrinum Foug A</name>
    <dbReference type="NCBI Taxonomy" id="1036808"/>
    <lineage>
        <taxon>Eukaryota</taxon>
        <taxon>Fungi</taxon>
        <taxon>Dikarya</taxon>
        <taxon>Basidiomycota</taxon>
        <taxon>Agaricomycotina</taxon>
        <taxon>Agaricomycetes</taxon>
        <taxon>Agaricomycetidae</taxon>
        <taxon>Boletales</taxon>
        <taxon>Sclerodermatineae</taxon>
        <taxon>Sclerodermataceae</taxon>
        <taxon>Scleroderma</taxon>
    </lineage>
</organism>